<comment type="cofactor">
    <cofactor evidence="1 7 8">
        <name>pyridoxal 5'-phosphate</name>
        <dbReference type="ChEBI" id="CHEBI:597326"/>
    </cofactor>
</comment>
<sequence>MALSSHVNADELMKAAEDHPHLSLLKRAGGGSKRHAFHTSHYGRYQTEPIPKYSLPSKGINADAAYNLINDELSLDGRPALNLASFVHTNMLPQAHQLMTENVSINLCDQDEYPATMAIHGRCVSMIADMWHAPSETNEQGERQPAQGVATTGSSEALMLAALAMKKVWQHKRKDAGKSFKEPGPNLVFGANAQVCIEKAARYFDIEERLVPTSKESKYRLDPKKAIEMCDENTIGVVVILGSTYTGHYEPVEEMSKLLDEYEQRTGQHIPIHVDAASGGFVAPFAHPSLKWDFSIPRVVSINTSGHKFGGVYPGIGWVVFRNSAVLPRELVFELHYLGSVEYSFGLNFSRPAAQVIAQYFNLIQRGFQGYRDVMEQDLKNARLLSRALEMSGYYEVLSEIHRPVGGGALKEGAEEYSAEDFEPGLPVVAFRWTDELKEKNPHLEQKWMQTLLRVKGWIVPNYELAPDCQGTEILRVVVREQASEDFIDQLVHDILSVTEDLLDRGSSAQHLAMLAHKEPQQDSSSGSGHGKHRHHNLSKAPHKPPHGSGHKATGYSKQC</sequence>
<dbReference type="GO" id="GO:0030170">
    <property type="term" value="F:pyridoxal phosphate binding"/>
    <property type="evidence" value="ECO:0007669"/>
    <property type="project" value="InterPro"/>
</dbReference>
<evidence type="ECO:0000313" key="11">
    <source>
        <dbReference type="EMBL" id="PWN97835.1"/>
    </source>
</evidence>
<evidence type="ECO:0000256" key="6">
    <source>
        <dbReference type="ARBA" id="ARBA00048868"/>
    </source>
</evidence>
<dbReference type="OrthoDB" id="5152799at2759"/>
<dbReference type="AlphaFoldDB" id="A0A316ZC30"/>
<evidence type="ECO:0000256" key="2">
    <source>
        <dbReference type="ARBA" id="ARBA00009533"/>
    </source>
</evidence>
<dbReference type="InterPro" id="IPR015421">
    <property type="entry name" value="PyrdxlP-dep_Trfase_major"/>
</dbReference>
<dbReference type="Proteomes" id="UP000245946">
    <property type="component" value="Unassembled WGS sequence"/>
</dbReference>
<dbReference type="InterPro" id="IPR002129">
    <property type="entry name" value="PyrdxlP-dep_de-COase"/>
</dbReference>
<comment type="catalytic activity">
    <reaction evidence="6 9">
        <text>L-glutamate + H(+) = 4-aminobutanoate + CO2</text>
        <dbReference type="Rhea" id="RHEA:17785"/>
        <dbReference type="ChEBI" id="CHEBI:15378"/>
        <dbReference type="ChEBI" id="CHEBI:16526"/>
        <dbReference type="ChEBI" id="CHEBI:29985"/>
        <dbReference type="ChEBI" id="CHEBI:59888"/>
        <dbReference type="EC" id="4.1.1.15"/>
    </reaction>
</comment>
<dbReference type="SUPFAM" id="SSF53383">
    <property type="entry name" value="PLP-dependent transferases"/>
    <property type="match status" value="1"/>
</dbReference>
<evidence type="ECO:0000256" key="7">
    <source>
        <dbReference type="PIRSR" id="PIRSR602129-50"/>
    </source>
</evidence>
<name>A0A316ZC30_9BASI</name>
<feature type="modified residue" description="N6-(pyridoxal phosphate)lysine" evidence="7">
    <location>
        <position position="308"/>
    </location>
</feature>
<dbReference type="FunFam" id="3.40.640.10:FF:000017">
    <property type="entry name" value="Glutamate decarboxylase"/>
    <property type="match status" value="1"/>
</dbReference>
<comment type="similarity">
    <text evidence="2 8">Belongs to the group II decarboxylase family.</text>
</comment>
<dbReference type="PANTHER" id="PTHR43321">
    <property type="entry name" value="GLUTAMATE DECARBOXYLASE"/>
    <property type="match status" value="1"/>
</dbReference>
<dbReference type="EC" id="4.1.1.15" evidence="3 9"/>
<evidence type="ECO:0000256" key="8">
    <source>
        <dbReference type="RuleBase" id="RU000382"/>
    </source>
</evidence>
<feature type="region of interest" description="Disordered" evidence="10">
    <location>
        <begin position="515"/>
        <end position="560"/>
    </location>
</feature>
<organism evidence="11 12">
    <name type="scientific">Tilletiopsis washingtonensis</name>
    <dbReference type="NCBI Taxonomy" id="58919"/>
    <lineage>
        <taxon>Eukaryota</taxon>
        <taxon>Fungi</taxon>
        <taxon>Dikarya</taxon>
        <taxon>Basidiomycota</taxon>
        <taxon>Ustilaginomycotina</taxon>
        <taxon>Exobasidiomycetes</taxon>
        <taxon>Entylomatales</taxon>
        <taxon>Entylomatales incertae sedis</taxon>
        <taxon>Tilletiopsis</taxon>
    </lineage>
</organism>
<evidence type="ECO:0000256" key="1">
    <source>
        <dbReference type="ARBA" id="ARBA00001933"/>
    </source>
</evidence>
<dbReference type="Gene3D" id="3.90.1150.160">
    <property type="match status" value="1"/>
</dbReference>
<evidence type="ECO:0000256" key="9">
    <source>
        <dbReference type="RuleBase" id="RU361171"/>
    </source>
</evidence>
<keyword evidence="5 8" id="KW-0456">Lyase</keyword>
<dbReference type="PANTHER" id="PTHR43321:SF3">
    <property type="entry name" value="GLUTAMATE DECARBOXYLASE"/>
    <property type="match status" value="1"/>
</dbReference>
<evidence type="ECO:0000313" key="12">
    <source>
        <dbReference type="Proteomes" id="UP000245946"/>
    </source>
</evidence>
<dbReference type="InterPro" id="IPR015424">
    <property type="entry name" value="PyrdxlP-dep_Trfase"/>
</dbReference>
<evidence type="ECO:0000256" key="3">
    <source>
        <dbReference type="ARBA" id="ARBA00012421"/>
    </source>
</evidence>
<dbReference type="EMBL" id="KZ819293">
    <property type="protein sequence ID" value="PWN97835.1"/>
    <property type="molecule type" value="Genomic_DNA"/>
</dbReference>
<dbReference type="GO" id="GO:0004351">
    <property type="term" value="F:glutamate decarboxylase activity"/>
    <property type="evidence" value="ECO:0007669"/>
    <property type="project" value="UniProtKB-EC"/>
</dbReference>
<evidence type="ECO:0000256" key="10">
    <source>
        <dbReference type="SAM" id="MobiDB-lite"/>
    </source>
</evidence>
<protein>
    <recommendedName>
        <fullName evidence="3 9">Glutamate decarboxylase</fullName>
        <ecNumber evidence="3 9">4.1.1.15</ecNumber>
    </recommendedName>
</protein>
<dbReference type="NCBIfam" id="TIGR01788">
    <property type="entry name" value="Glu-decarb-GAD"/>
    <property type="match status" value="1"/>
</dbReference>
<proteinExistence type="inferred from homology"/>
<dbReference type="Gene3D" id="4.10.280.50">
    <property type="match status" value="1"/>
</dbReference>
<evidence type="ECO:0000256" key="5">
    <source>
        <dbReference type="ARBA" id="ARBA00023239"/>
    </source>
</evidence>
<dbReference type="Pfam" id="PF00282">
    <property type="entry name" value="Pyridoxal_deC"/>
    <property type="match status" value="1"/>
</dbReference>
<gene>
    <name evidence="11" type="ORF">FA09DRAFT_318774</name>
</gene>
<keyword evidence="4 7" id="KW-0663">Pyridoxal phosphate</keyword>
<dbReference type="RefSeq" id="XP_025598114.1">
    <property type="nucleotide sequence ID" value="XM_025740913.1"/>
</dbReference>
<dbReference type="GO" id="GO:0006538">
    <property type="term" value="P:L-glutamate catabolic process"/>
    <property type="evidence" value="ECO:0007669"/>
    <property type="project" value="TreeGrafter"/>
</dbReference>
<dbReference type="GO" id="GO:0005829">
    <property type="term" value="C:cytosol"/>
    <property type="evidence" value="ECO:0007669"/>
    <property type="project" value="TreeGrafter"/>
</dbReference>
<dbReference type="Gene3D" id="3.40.640.10">
    <property type="entry name" value="Type I PLP-dependent aspartate aminotransferase-like (Major domain)"/>
    <property type="match status" value="1"/>
</dbReference>
<feature type="compositionally biased region" description="Basic residues" evidence="10">
    <location>
        <begin position="530"/>
        <end position="550"/>
    </location>
</feature>
<dbReference type="FunFam" id="4.10.280.50:FF:000001">
    <property type="entry name" value="Glutamate decarboxylase"/>
    <property type="match status" value="1"/>
</dbReference>
<dbReference type="InterPro" id="IPR010107">
    <property type="entry name" value="Glutamate_decarboxylase"/>
</dbReference>
<keyword evidence="12" id="KW-1185">Reference proteome</keyword>
<reference evidence="11 12" key="1">
    <citation type="journal article" date="2018" name="Mol. Biol. Evol.">
        <title>Broad Genomic Sampling Reveals a Smut Pathogenic Ancestry of the Fungal Clade Ustilaginomycotina.</title>
        <authorList>
            <person name="Kijpornyongpan T."/>
            <person name="Mondo S.J."/>
            <person name="Barry K."/>
            <person name="Sandor L."/>
            <person name="Lee J."/>
            <person name="Lipzen A."/>
            <person name="Pangilinan J."/>
            <person name="LaButti K."/>
            <person name="Hainaut M."/>
            <person name="Henrissat B."/>
            <person name="Grigoriev I.V."/>
            <person name="Spatafora J.W."/>
            <person name="Aime M.C."/>
        </authorList>
    </citation>
    <scope>NUCLEOTIDE SEQUENCE [LARGE SCALE GENOMIC DNA]</scope>
    <source>
        <strain evidence="11 12">MCA 4186</strain>
    </source>
</reference>
<accession>A0A316ZC30</accession>
<dbReference type="GeneID" id="37268457"/>
<dbReference type="STRING" id="58919.A0A316ZC30"/>
<keyword evidence="9" id="KW-0210">Decarboxylase</keyword>
<evidence type="ECO:0000256" key="4">
    <source>
        <dbReference type="ARBA" id="ARBA00022898"/>
    </source>
</evidence>